<evidence type="ECO:0000256" key="2">
    <source>
        <dbReference type="SAM" id="Phobius"/>
    </source>
</evidence>
<reference evidence="3" key="1">
    <citation type="submission" date="2024-05" db="EMBL/GenBank/DDBJ databases">
        <title>Whole genome shotgun sequence of Streptomyces hygroscopicus NBRC 113678.</title>
        <authorList>
            <person name="Komaki H."/>
            <person name="Tamura T."/>
        </authorList>
    </citation>
    <scope>NUCLEOTIDE SEQUENCE</scope>
    <source>
        <strain evidence="3">N11-34</strain>
    </source>
</reference>
<organism evidence="3 4">
    <name type="scientific">Streptomyces hygroscopicus</name>
    <dbReference type="NCBI Taxonomy" id="1912"/>
    <lineage>
        <taxon>Bacteria</taxon>
        <taxon>Bacillati</taxon>
        <taxon>Actinomycetota</taxon>
        <taxon>Actinomycetes</taxon>
        <taxon>Kitasatosporales</taxon>
        <taxon>Streptomycetaceae</taxon>
        <taxon>Streptomyces</taxon>
        <taxon>Streptomyces violaceusniger group</taxon>
    </lineage>
</organism>
<accession>A0ABQ3U343</accession>
<protein>
    <recommendedName>
        <fullName evidence="5">Gram-positive cocci surface proteins LPxTG domain-containing protein</fullName>
    </recommendedName>
</protein>
<keyword evidence="4" id="KW-1185">Reference proteome</keyword>
<keyword evidence="2" id="KW-0812">Transmembrane</keyword>
<feature type="transmembrane region" description="Helical" evidence="2">
    <location>
        <begin position="162"/>
        <end position="183"/>
    </location>
</feature>
<keyword evidence="2" id="KW-1133">Transmembrane helix</keyword>
<evidence type="ECO:0000313" key="3">
    <source>
        <dbReference type="EMBL" id="GHJ30048.1"/>
    </source>
</evidence>
<gene>
    <name evidence="3" type="ORF">TPA0910_44810</name>
</gene>
<dbReference type="Proteomes" id="UP001054854">
    <property type="component" value="Unassembled WGS sequence"/>
</dbReference>
<feature type="region of interest" description="Disordered" evidence="1">
    <location>
        <begin position="43"/>
        <end position="157"/>
    </location>
</feature>
<dbReference type="EMBL" id="BNEK01000005">
    <property type="protein sequence ID" value="GHJ30048.1"/>
    <property type="molecule type" value="Genomic_DNA"/>
</dbReference>
<keyword evidence="2" id="KW-0472">Membrane</keyword>
<feature type="compositionally biased region" description="Gly residues" evidence="1">
    <location>
        <begin position="91"/>
        <end position="105"/>
    </location>
</feature>
<evidence type="ECO:0000313" key="4">
    <source>
        <dbReference type="Proteomes" id="UP001054854"/>
    </source>
</evidence>
<proteinExistence type="predicted"/>
<name>A0ABQ3U343_STRHY</name>
<evidence type="ECO:0000256" key="1">
    <source>
        <dbReference type="SAM" id="MobiDB-lite"/>
    </source>
</evidence>
<sequence>MVRQWFGTGGVTTVNPATLRTLPAVALLAGTALTATPAAPATAAARADDGGGLAGTRAGEGRAHPGRTGTPTPSPSDDDPSAGTRDEDGGADAGGDTGADTGGDTGGDEAAGQFSLVPEWTPSSLPVPQRTDRQEARDPLPSGQASGGRRTAAEPSGRAMRVLPLGTGLALAGLGLGLAFFGLRLRRR</sequence>
<comment type="caution">
    <text evidence="3">The sequence shown here is derived from an EMBL/GenBank/DDBJ whole genome shotgun (WGS) entry which is preliminary data.</text>
</comment>
<evidence type="ECO:0008006" key="5">
    <source>
        <dbReference type="Google" id="ProtNLM"/>
    </source>
</evidence>